<dbReference type="GO" id="GO:0046500">
    <property type="term" value="P:S-adenosylmethionine metabolic process"/>
    <property type="evidence" value="ECO:0007669"/>
    <property type="project" value="TreeGrafter"/>
</dbReference>
<dbReference type="GO" id="GO:0005542">
    <property type="term" value="F:folic acid binding"/>
    <property type="evidence" value="ECO:0007669"/>
    <property type="project" value="UniProtKB-KW"/>
</dbReference>
<sequence>MQGQTDPAPSTRTGWLRTVLGQRSCKRVLDTACGDGGDSLALVQQGLEVVSCDSSDASLRKVMTLRWKKRTQRGFDTWVIAKASPSTLEHDLGQDGVVIGAGFDAVLCLNDAFATLREEDMRSAISNMAVLLKKGGVMVIDQLEGDTQETGQLANDTNKTVKPRSSSSRPLTLKAFEKLLKTSFVGGYTHTLYAQHKSAEQEGQPFKFYHVIDKI</sequence>
<dbReference type="GO" id="GO:0051289">
    <property type="term" value="P:protein homotetramerization"/>
    <property type="evidence" value="ECO:0007669"/>
    <property type="project" value="TreeGrafter"/>
</dbReference>
<dbReference type="InterPro" id="IPR029063">
    <property type="entry name" value="SAM-dependent_MTases_sf"/>
</dbReference>
<evidence type="ECO:0000256" key="2">
    <source>
        <dbReference type="ARBA" id="ARBA00019972"/>
    </source>
</evidence>
<dbReference type="InterPro" id="IPR014369">
    <property type="entry name" value="Gly/Sar_N_MeTrfase"/>
</dbReference>
<evidence type="ECO:0000259" key="8">
    <source>
        <dbReference type="Pfam" id="PF08242"/>
    </source>
</evidence>
<dbReference type="GeneID" id="109464842"/>
<protein>
    <recommendedName>
        <fullName evidence="2">Glycine N-methyltransferase</fullName>
        <ecNumber evidence="1">2.1.1.20</ecNumber>
    </recommendedName>
</protein>
<evidence type="ECO:0000313" key="9">
    <source>
        <dbReference type="Proteomes" id="UP000515135"/>
    </source>
</evidence>
<dbReference type="SUPFAM" id="SSF53335">
    <property type="entry name" value="S-adenosyl-L-methionine-dependent methyltransferases"/>
    <property type="match status" value="1"/>
</dbReference>
<proteinExistence type="predicted"/>
<dbReference type="GO" id="GO:0017174">
    <property type="term" value="F:glycine N-methyltransferase activity"/>
    <property type="evidence" value="ECO:0007669"/>
    <property type="project" value="UniProtKB-EC"/>
</dbReference>
<name>A0A6P4XLM5_BRABE</name>
<dbReference type="GO" id="GO:0032259">
    <property type="term" value="P:methylation"/>
    <property type="evidence" value="ECO:0007669"/>
    <property type="project" value="UniProtKB-KW"/>
</dbReference>
<evidence type="ECO:0000313" key="10">
    <source>
        <dbReference type="RefSeq" id="XP_019617485.1"/>
    </source>
</evidence>
<keyword evidence="9" id="KW-1185">Reference proteome</keyword>
<feature type="domain" description="Methyltransferase type 12" evidence="8">
    <location>
        <begin position="29"/>
        <end position="137"/>
    </location>
</feature>
<gene>
    <name evidence="10" type="primary">LOC109464842</name>
</gene>
<keyword evidence="3" id="KW-0489">Methyltransferase</keyword>
<evidence type="ECO:0000256" key="7">
    <source>
        <dbReference type="ARBA" id="ARBA00048261"/>
    </source>
</evidence>
<dbReference type="RefSeq" id="XP_019617485.1">
    <property type="nucleotide sequence ID" value="XM_019761926.1"/>
</dbReference>
<evidence type="ECO:0000256" key="6">
    <source>
        <dbReference type="ARBA" id="ARBA00022954"/>
    </source>
</evidence>
<dbReference type="GO" id="GO:0042802">
    <property type="term" value="F:identical protein binding"/>
    <property type="evidence" value="ECO:0007669"/>
    <property type="project" value="TreeGrafter"/>
</dbReference>
<keyword evidence="4" id="KW-0808">Transferase</keyword>
<dbReference type="Pfam" id="PF08242">
    <property type="entry name" value="Methyltransf_12"/>
    <property type="match status" value="1"/>
</dbReference>
<dbReference type="Gene3D" id="3.40.50.150">
    <property type="entry name" value="Vaccinia Virus protein VP39"/>
    <property type="match status" value="1"/>
</dbReference>
<dbReference type="AlphaFoldDB" id="A0A6P4XLM5"/>
<accession>A0A6P4XLM5</accession>
<dbReference type="OrthoDB" id="10002048at2759"/>
<dbReference type="GO" id="GO:1901052">
    <property type="term" value="P:sarcosine metabolic process"/>
    <property type="evidence" value="ECO:0007669"/>
    <property type="project" value="TreeGrafter"/>
</dbReference>
<dbReference type="GO" id="GO:0006730">
    <property type="term" value="P:one-carbon metabolic process"/>
    <property type="evidence" value="ECO:0007669"/>
    <property type="project" value="TreeGrafter"/>
</dbReference>
<dbReference type="Proteomes" id="UP000515135">
    <property type="component" value="Unplaced"/>
</dbReference>
<evidence type="ECO:0000256" key="4">
    <source>
        <dbReference type="ARBA" id="ARBA00022679"/>
    </source>
</evidence>
<reference evidence="10" key="1">
    <citation type="submission" date="2025-08" db="UniProtKB">
        <authorList>
            <consortium name="RefSeq"/>
        </authorList>
    </citation>
    <scope>IDENTIFICATION</scope>
    <source>
        <tissue evidence="10">Gonad</tissue>
    </source>
</reference>
<dbReference type="GO" id="GO:0016594">
    <property type="term" value="F:glycine binding"/>
    <property type="evidence" value="ECO:0007669"/>
    <property type="project" value="TreeGrafter"/>
</dbReference>
<dbReference type="PANTHER" id="PTHR16458:SF2">
    <property type="entry name" value="GLYCINE N-METHYLTRANSFERASE"/>
    <property type="match status" value="1"/>
</dbReference>
<evidence type="ECO:0000256" key="1">
    <source>
        <dbReference type="ARBA" id="ARBA00011999"/>
    </source>
</evidence>
<dbReference type="CDD" id="cd02440">
    <property type="entry name" value="AdoMet_MTases"/>
    <property type="match status" value="1"/>
</dbReference>
<dbReference type="GO" id="GO:0005829">
    <property type="term" value="C:cytosol"/>
    <property type="evidence" value="ECO:0007669"/>
    <property type="project" value="TreeGrafter"/>
</dbReference>
<dbReference type="InterPro" id="IPR013217">
    <property type="entry name" value="Methyltransf_12"/>
</dbReference>
<evidence type="ECO:0000256" key="3">
    <source>
        <dbReference type="ARBA" id="ARBA00022603"/>
    </source>
</evidence>
<dbReference type="EC" id="2.1.1.20" evidence="1"/>
<evidence type="ECO:0000256" key="5">
    <source>
        <dbReference type="ARBA" id="ARBA00022691"/>
    </source>
</evidence>
<dbReference type="PANTHER" id="PTHR16458">
    <property type="entry name" value="GLYCINE N-METHYLTRANSFERASE"/>
    <property type="match status" value="1"/>
</dbReference>
<dbReference type="GO" id="GO:0006111">
    <property type="term" value="P:regulation of gluconeogenesis"/>
    <property type="evidence" value="ECO:0007669"/>
    <property type="project" value="TreeGrafter"/>
</dbReference>
<keyword evidence="6" id="KW-0290">Folate-binding</keyword>
<dbReference type="GO" id="GO:0046498">
    <property type="term" value="P:S-adenosylhomocysteine metabolic process"/>
    <property type="evidence" value="ECO:0007669"/>
    <property type="project" value="TreeGrafter"/>
</dbReference>
<dbReference type="GO" id="GO:1904047">
    <property type="term" value="F:S-adenosyl-L-methionine binding"/>
    <property type="evidence" value="ECO:0007669"/>
    <property type="project" value="TreeGrafter"/>
</dbReference>
<comment type="catalytic activity">
    <reaction evidence="7">
        <text>glycine + S-adenosyl-L-methionine = sarcosine + S-adenosyl-L-homocysteine + H(+)</text>
        <dbReference type="Rhea" id="RHEA:19937"/>
        <dbReference type="ChEBI" id="CHEBI:15378"/>
        <dbReference type="ChEBI" id="CHEBI:57305"/>
        <dbReference type="ChEBI" id="CHEBI:57433"/>
        <dbReference type="ChEBI" id="CHEBI:57856"/>
        <dbReference type="ChEBI" id="CHEBI:59789"/>
        <dbReference type="EC" id="2.1.1.20"/>
    </reaction>
    <physiologicalReaction direction="left-to-right" evidence="7">
        <dbReference type="Rhea" id="RHEA:19938"/>
    </physiologicalReaction>
</comment>
<organism evidence="9 10">
    <name type="scientific">Branchiostoma belcheri</name>
    <name type="common">Amphioxus</name>
    <dbReference type="NCBI Taxonomy" id="7741"/>
    <lineage>
        <taxon>Eukaryota</taxon>
        <taxon>Metazoa</taxon>
        <taxon>Chordata</taxon>
        <taxon>Cephalochordata</taxon>
        <taxon>Leptocardii</taxon>
        <taxon>Amphioxiformes</taxon>
        <taxon>Branchiostomatidae</taxon>
        <taxon>Branchiostoma</taxon>
    </lineage>
</organism>
<keyword evidence="5" id="KW-0949">S-adenosyl-L-methionine</keyword>